<evidence type="ECO:0000256" key="1">
    <source>
        <dbReference type="ARBA" id="ARBA00023157"/>
    </source>
</evidence>
<dbReference type="GO" id="GO:0004252">
    <property type="term" value="F:serine-type endopeptidase activity"/>
    <property type="evidence" value="ECO:0007669"/>
    <property type="project" value="InterPro"/>
</dbReference>
<evidence type="ECO:0000313" key="5">
    <source>
        <dbReference type="Proteomes" id="UP000298663"/>
    </source>
</evidence>
<proteinExistence type="predicted"/>
<dbReference type="PRINTS" id="PR00722">
    <property type="entry name" value="CHYMOTRYPSIN"/>
</dbReference>
<protein>
    <recommendedName>
        <fullName evidence="3">Peptidase S1 domain-containing protein</fullName>
    </recommendedName>
</protein>
<dbReference type="OrthoDB" id="7754674at2759"/>
<dbReference type="EMBL" id="AZBU02000012">
    <property type="protein sequence ID" value="TKR59870.1"/>
    <property type="molecule type" value="Genomic_DNA"/>
</dbReference>
<name>A0A4U5LUS3_STECR</name>
<dbReference type="Proteomes" id="UP000298663">
    <property type="component" value="Unassembled WGS sequence"/>
</dbReference>
<dbReference type="GO" id="GO:0006508">
    <property type="term" value="P:proteolysis"/>
    <property type="evidence" value="ECO:0007669"/>
    <property type="project" value="InterPro"/>
</dbReference>
<dbReference type="PANTHER" id="PTHR24253">
    <property type="entry name" value="TRANSMEMBRANE PROTEASE SERINE"/>
    <property type="match status" value="1"/>
</dbReference>
<feature type="signal peptide" evidence="2">
    <location>
        <begin position="1"/>
        <end position="19"/>
    </location>
</feature>
<dbReference type="PROSITE" id="PS00134">
    <property type="entry name" value="TRYPSIN_HIS"/>
    <property type="match status" value="1"/>
</dbReference>
<dbReference type="InterPro" id="IPR043504">
    <property type="entry name" value="Peptidase_S1_PA_chymotrypsin"/>
</dbReference>
<accession>A0A4U5LUS3</accession>
<feature type="chain" id="PRO_5020700607" description="Peptidase S1 domain-containing protein" evidence="2">
    <location>
        <begin position="20"/>
        <end position="324"/>
    </location>
</feature>
<dbReference type="Pfam" id="PF00089">
    <property type="entry name" value="Trypsin"/>
    <property type="match status" value="1"/>
</dbReference>
<dbReference type="InterPro" id="IPR018114">
    <property type="entry name" value="TRYPSIN_HIS"/>
</dbReference>
<organism evidence="4 5">
    <name type="scientific">Steinernema carpocapsae</name>
    <name type="common">Entomopathogenic nematode</name>
    <dbReference type="NCBI Taxonomy" id="34508"/>
    <lineage>
        <taxon>Eukaryota</taxon>
        <taxon>Metazoa</taxon>
        <taxon>Ecdysozoa</taxon>
        <taxon>Nematoda</taxon>
        <taxon>Chromadorea</taxon>
        <taxon>Rhabditida</taxon>
        <taxon>Tylenchina</taxon>
        <taxon>Panagrolaimomorpha</taxon>
        <taxon>Strongyloidoidea</taxon>
        <taxon>Steinernematidae</taxon>
        <taxon>Steinernema</taxon>
    </lineage>
</organism>
<dbReference type="InterPro" id="IPR001314">
    <property type="entry name" value="Peptidase_S1A"/>
</dbReference>
<evidence type="ECO:0000313" key="4">
    <source>
        <dbReference type="EMBL" id="TKR59870.1"/>
    </source>
</evidence>
<keyword evidence="1" id="KW-1015">Disulfide bond</keyword>
<dbReference type="PROSITE" id="PS50240">
    <property type="entry name" value="TRYPSIN_DOM"/>
    <property type="match status" value="1"/>
</dbReference>
<feature type="domain" description="Peptidase S1" evidence="3">
    <location>
        <begin position="67"/>
        <end position="324"/>
    </location>
</feature>
<keyword evidence="2" id="KW-0732">Signal</keyword>
<dbReference type="SUPFAM" id="SSF50494">
    <property type="entry name" value="Trypsin-like serine proteases"/>
    <property type="match status" value="1"/>
</dbReference>
<dbReference type="SMART" id="SM00020">
    <property type="entry name" value="Tryp_SPc"/>
    <property type="match status" value="1"/>
</dbReference>
<dbReference type="AlphaFoldDB" id="A0A4U5LUS3"/>
<dbReference type="STRING" id="34508.A0A4U5LUS3"/>
<keyword evidence="5" id="KW-1185">Reference proteome</keyword>
<reference evidence="4 5" key="2">
    <citation type="journal article" date="2019" name="G3 (Bethesda)">
        <title>Hybrid Assembly of the Genome of the Entomopathogenic Nematode Steinernema carpocapsae Identifies the X-Chromosome.</title>
        <authorList>
            <person name="Serra L."/>
            <person name="Macchietto M."/>
            <person name="Macias-Munoz A."/>
            <person name="McGill C.J."/>
            <person name="Rodriguez I.M."/>
            <person name="Rodriguez B."/>
            <person name="Murad R."/>
            <person name="Mortazavi A."/>
        </authorList>
    </citation>
    <scope>NUCLEOTIDE SEQUENCE [LARGE SCALE GENOMIC DNA]</scope>
    <source>
        <strain evidence="4 5">ALL</strain>
    </source>
</reference>
<comment type="caution">
    <text evidence="4">The sequence shown here is derived from an EMBL/GenBank/DDBJ whole genome shotgun (WGS) entry which is preliminary data.</text>
</comment>
<dbReference type="InterPro" id="IPR001254">
    <property type="entry name" value="Trypsin_dom"/>
</dbReference>
<evidence type="ECO:0000259" key="3">
    <source>
        <dbReference type="PROSITE" id="PS50240"/>
    </source>
</evidence>
<evidence type="ECO:0000256" key="2">
    <source>
        <dbReference type="SAM" id="SignalP"/>
    </source>
</evidence>
<dbReference type="InterPro" id="IPR009003">
    <property type="entry name" value="Peptidase_S1_PA"/>
</dbReference>
<dbReference type="Gene3D" id="2.40.10.10">
    <property type="entry name" value="Trypsin-like serine proteases"/>
    <property type="match status" value="1"/>
</dbReference>
<reference evidence="4 5" key="1">
    <citation type="journal article" date="2015" name="Genome Biol.">
        <title>Comparative genomics of Steinernema reveals deeply conserved gene regulatory networks.</title>
        <authorList>
            <person name="Dillman A.R."/>
            <person name="Macchietto M."/>
            <person name="Porter C.F."/>
            <person name="Rogers A."/>
            <person name="Williams B."/>
            <person name="Antoshechkin I."/>
            <person name="Lee M.M."/>
            <person name="Goodwin Z."/>
            <person name="Lu X."/>
            <person name="Lewis E.E."/>
            <person name="Goodrich-Blair H."/>
            <person name="Stock S.P."/>
            <person name="Adams B.J."/>
            <person name="Sternberg P.W."/>
            <person name="Mortazavi A."/>
        </authorList>
    </citation>
    <scope>NUCLEOTIDE SEQUENCE [LARGE SCALE GENOMIC DNA]</scope>
    <source>
        <strain evidence="4 5">ALL</strain>
    </source>
</reference>
<gene>
    <name evidence="4" type="ORF">L596_029480</name>
</gene>
<sequence>MSKLVVFLFTVSLLVLTEAFEFHPELFTIACPGRSPALSKVSGSENSKIQRICGYDDRAKSHQKYKISGGEIPPVGRFPWAVGIALPAEYEQRGQSICGGTIISPIHFISAAHCFFNYNTKSVPCSGSSVKHWILNADIHYAGTCSKQGKHCISANTRTTKIKKVHFTRKFHDQNCRSGQDFAIVEVEEFVFDDRAKPICIPKPFNGDADLDEYRVFTSYGFGKNEKEERSASLSYIDFVQSTGKKPAFFPLEIDKGIVEVKPDEYLKGICEGDSGSGLQGSRRKDARKFFLGIHSFGMPIGAPTYRSTRSSSARKPAFATFSC</sequence>